<dbReference type="SUPFAM" id="SSF56219">
    <property type="entry name" value="DNase I-like"/>
    <property type="match status" value="1"/>
</dbReference>
<dbReference type="EMBL" id="JASPKY010000634">
    <property type="protein sequence ID" value="KAK9687553.1"/>
    <property type="molecule type" value="Genomic_DNA"/>
</dbReference>
<dbReference type="Gene3D" id="3.60.10.10">
    <property type="entry name" value="Endonuclease/exonuclease/phosphatase"/>
    <property type="match status" value="1"/>
</dbReference>
<comment type="caution">
    <text evidence="1">The sequence shown here is derived from an EMBL/GenBank/DDBJ whole genome shotgun (WGS) entry which is preliminary data.</text>
</comment>
<gene>
    <name evidence="1" type="ORF">QE152_g36179</name>
</gene>
<dbReference type="AlphaFoldDB" id="A0AAW1IDX2"/>
<protein>
    <recommendedName>
        <fullName evidence="3">Endonuclease/exonuclease/phosphatase domain-containing protein</fullName>
    </recommendedName>
</protein>
<dbReference type="Proteomes" id="UP001458880">
    <property type="component" value="Unassembled WGS sequence"/>
</dbReference>
<name>A0AAW1IDX2_POPJA</name>
<accession>A0AAW1IDX2</accession>
<evidence type="ECO:0000313" key="2">
    <source>
        <dbReference type="Proteomes" id="UP001458880"/>
    </source>
</evidence>
<evidence type="ECO:0000313" key="1">
    <source>
        <dbReference type="EMBL" id="KAK9687553.1"/>
    </source>
</evidence>
<dbReference type="InterPro" id="IPR036691">
    <property type="entry name" value="Endo/exonu/phosph_ase_sf"/>
</dbReference>
<organism evidence="1 2">
    <name type="scientific">Popillia japonica</name>
    <name type="common">Japanese beetle</name>
    <dbReference type="NCBI Taxonomy" id="7064"/>
    <lineage>
        <taxon>Eukaryota</taxon>
        <taxon>Metazoa</taxon>
        <taxon>Ecdysozoa</taxon>
        <taxon>Arthropoda</taxon>
        <taxon>Hexapoda</taxon>
        <taxon>Insecta</taxon>
        <taxon>Pterygota</taxon>
        <taxon>Neoptera</taxon>
        <taxon>Endopterygota</taxon>
        <taxon>Coleoptera</taxon>
        <taxon>Polyphaga</taxon>
        <taxon>Scarabaeiformia</taxon>
        <taxon>Scarabaeidae</taxon>
        <taxon>Rutelinae</taxon>
        <taxon>Popillia</taxon>
    </lineage>
</organism>
<evidence type="ECO:0008006" key="3">
    <source>
        <dbReference type="Google" id="ProtNLM"/>
    </source>
</evidence>
<sequence>MARLNLVVINTGKVPTFRRGNSVSYIDVTCGTQNTTRMIKEWKVLQTENLTDHAYIFCEVTNGGTGTSSYKSQSKKGSFCCDWHAFINELDLRTATMTATDKTSYQLCTKALREAYRNNTYRLSSDSAPYWWNNEIHKKRRECTAARRLLTRNAGNPKIPRECTATRRLLTRNAGNPKIPDNVKAEIESRYRAKKKEFCKQIRAAKRKCWSDLCGKLEEDVCGSAYKIAIRDMKSYPAYDIDSKDAHNRRALCSKKRRWL</sequence>
<reference evidence="1 2" key="1">
    <citation type="journal article" date="2024" name="BMC Genomics">
        <title>De novo assembly and annotation of Popillia japonica's genome with initial clues to its potential as an invasive pest.</title>
        <authorList>
            <person name="Cucini C."/>
            <person name="Boschi S."/>
            <person name="Funari R."/>
            <person name="Cardaioli E."/>
            <person name="Iannotti N."/>
            <person name="Marturano G."/>
            <person name="Paoli F."/>
            <person name="Bruttini M."/>
            <person name="Carapelli A."/>
            <person name="Frati F."/>
            <person name="Nardi F."/>
        </authorList>
    </citation>
    <scope>NUCLEOTIDE SEQUENCE [LARGE SCALE GENOMIC DNA]</scope>
    <source>
        <strain evidence="1">DMR45628</strain>
    </source>
</reference>
<keyword evidence="2" id="KW-1185">Reference proteome</keyword>
<proteinExistence type="predicted"/>